<dbReference type="GO" id="GO:0048039">
    <property type="term" value="F:ubiquinone binding"/>
    <property type="evidence" value="ECO:0007669"/>
    <property type="project" value="TreeGrafter"/>
</dbReference>
<dbReference type="EC" id="1.6.5.11" evidence="9"/>
<evidence type="ECO:0000313" key="9">
    <source>
        <dbReference type="EMBL" id="QFR50109.1"/>
    </source>
</evidence>
<evidence type="ECO:0000259" key="8">
    <source>
        <dbReference type="Pfam" id="PF00361"/>
    </source>
</evidence>
<reference evidence="9 10" key="1">
    <citation type="submission" date="2019-09" db="EMBL/GenBank/DDBJ databases">
        <title>Sulfurimonas gotlandica sp. nov., a chemoautotrophic and psychrotolerant epsilonproteobacterium isolated from a pelagic redoxcline, and an emended description of the genus Sulfurimonas.</title>
        <authorList>
            <person name="Wang S."/>
            <person name="Jiang L."/>
            <person name="Shao S."/>
        </authorList>
    </citation>
    <scope>NUCLEOTIDE SEQUENCE [LARGE SCALE GENOMIC DNA]</scope>
    <source>
        <strain evidence="9 10">GYSZ_1</strain>
    </source>
</reference>
<feature type="transmembrane region" description="Helical" evidence="7">
    <location>
        <begin position="70"/>
        <end position="96"/>
    </location>
</feature>
<dbReference type="GO" id="GO:0012505">
    <property type="term" value="C:endomembrane system"/>
    <property type="evidence" value="ECO:0007669"/>
    <property type="project" value="UniProtKB-SubCell"/>
</dbReference>
<evidence type="ECO:0000256" key="1">
    <source>
        <dbReference type="ARBA" id="ARBA00004127"/>
    </source>
</evidence>
<dbReference type="PANTHER" id="PTHR43507">
    <property type="entry name" value="NADH-UBIQUINONE OXIDOREDUCTASE CHAIN 4"/>
    <property type="match status" value="1"/>
</dbReference>
<dbReference type="OrthoDB" id="9805769at2"/>
<feature type="transmembrane region" description="Helical" evidence="7">
    <location>
        <begin position="206"/>
        <end position="227"/>
    </location>
</feature>
<dbReference type="GO" id="GO:0003954">
    <property type="term" value="F:NADH dehydrogenase activity"/>
    <property type="evidence" value="ECO:0007669"/>
    <property type="project" value="TreeGrafter"/>
</dbReference>
<keyword evidence="10" id="KW-1185">Reference proteome</keyword>
<dbReference type="GO" id="GO:0008137">
    <property type="term" value="F:NADH dehydrogenase (ubiquinone) activity"/>
    <property type="evidence" value="ECO:0007669"/>
    <property type="project" value="InterPro"/>
</dbReference>
<dbReference type="AlphaFoldDB" id="A0A5P8P324"/>
<dbReference type="EMBL" id="CP043617">
    <property type="protein sequence ID" value="QFR50109.1"/>
    <property type="molecule type" value="Genomic_DNA"/>
</dbReference>
<dbReference type="GO" id="GO:0016020">
    <property type="term" value="C:membrane"/>
    <property type="evidence" value="ECO:0007669"/>
    <property type="project" value="UniProtKB-SubCell"/>
</dbReference>
<dbReference type="InterPro" id="IPR001750">
    <property type="entry name" value="ND/Mrp_TM"/>
</dbReference>
<evidence type="ECO:0000256" key="2">
    <source>
        <dbReference type="ARBA" id="ARBA00009025"/>
    </source>
</evidence>
<feature type="transmembrane region" description="Helical" evidence="7">
    <location>
        <begin position="132"/>
        <end position="149"/>
    </location>
</feature>
<evidence type="ECO:0000256" key="4">
    <source>
        <dbReference type="ARBA" id="ARBA00022989"/>
    </source>
</evidence>
<dbReference type="PANTHER" id="PTHR43507:SF1">
    <property type="entry name" value="NADH-UBIQUINONE OXIDOREDUCTASE CHAIN 4"/>
    <property type="match status" value="1"/>
</dbReference>
<keyword evidence="9" id="KW-0560">Oxidoreductase</keyword>
<dbReference type="NCBIfam" id="TIGR01972">
    <property type="entry name" value="NDH_I_M"/>
    <property type="match status" value="1"/>
</dbReference>
<dbReference type="Pfam" id="PF00361">
    <property type="entry name" value="Proton_antipo_M"/>
    <property type="match status" value="1"/>
</dbReference>
<dbReference type="KEGG" id="sulg:FJR48_10375"/>
<feature type="domain" description="NADH:quinone oxidoreductase/Mrp antiporter transmembrane" evidence="8">
    <location>
        <begin position="126"/>
        <end position="414"/>
    </location>
</feature>
<dbReference type="InterPro" id="IPR010227">
    <property type="entry name" value="NADH_Q_OxRdtase_chainM/4"/>
</dbReference>
<evidence type="ECO:0000256" key="7">
    <source>
        <dbReference type="SAM" id="Phobius"/>
    </source>
</evidence>
<feature type="transmembrane region" description="Helical" evidence="7">
    <location>
        <begin position="30"/>
        <end position="50"/>
    </location>
</feature>
<feature type="transmembrane region" description="Helical" evidence="7">
    <location>
        <begin position="239"/>
        <end position="259"/>
    </location>
</feature>
<dbReference type="NCBIfam" id="NF004505">
    <property type="entry name" value="PRK05846.2-5"/>
    <property type="match status" value="1"/>
</dbReference>
<feature type="transmembrane region" description="Helical" evidence="7">
    <location>
        <begin position="405"/>
        <end position="427"/>
    </location>
</feature>
<feature type="transmembrane region" description="Helical" evidence="7">
    <location>
        <begin position="271"/>
        <end position="294"/>
    </location>
</feature>
<dbReference type="RefSeq" id="WP_152308057.1">
    <property type="nucleotide sequence ID" value="NZ_CP043617.1"/>
</dbReference>
<dbReference type="GO" id="GO:0042773">
    <property type="term" value="P:ATP synthesis coupled electron transport"/>
    <property type="evidence" value="ECO:0007669"/>
    <property type="project" value="InterPro"/>
</dbReference>
<evidence type="ECO:0000256" key="3">
    <source>
        <dbReference type="ARBA" id="ARBA00022692"/>
    </source>
</evidence>
<evidence type="ECO:0000313" key="10">
    <source>
        <dbReference type="Proteomes" id="UP000326944"/>
    </source>
</evidence>
<feature type="transmembrane region" description="Helical" evidence="7">
    <location>
        <begin position="6"/>
        <end position="23"/>
    </location>
</feature>
<feature type="transmembrane region" description="Helical" evidence="7">
    <location>
        <begin position="108"/>
        <end position="126"/>
    </location>
</feature>
<sequence length="517" mass="57185">MLDHILSILIFFPAVAAIFGFAIQKDSVRAYGTAVAAIEFALSLLLWYSFDSSVSGMQFMEQVALVPAFGINYILGIDGISLFIIILASFFTMIGIASLSDTKDEKNLIITLLFLQMTMVGVFAALDAIVFYIFWELSLVPMLYIIGAWGGPLRIYASVKFFLYTFAGSLVMLVGILFMAYFYYQATGAWSFAILEWYRLILPESFQMWLFVAFFLGFAIKVPMFPFHTWLPYAHGQAPTIGSVILAAILLKMGTYAFIRFSLPLFPDASVAFMFPIAVISIIMIIYTAMVAYAQKDVKQVVAYSSISHMGVIILGTFALNVEGISGSIFLMIAHGVVSGALFLLVGVIYDRRHTKLMSEFGGLASVMPRYATIFGIMLMASVGLPLTINFVGEFLSLLGFYKQSHILTLLAGTAIIVGAIYMLAAYKKMFFGEVTKEENKNLPDVNKRELVALIPLTILTVWLGVYPKPVLEPINNSVESVVQLMHDKAISEEAKSRIPNLVKGVEITETTAKEVH</sequence>
<accession>A0A5P8P324</accession>
<protein>
    <submittedName>
        <fullName evidence="9">NADH-quinone oxidoreductase subunit M</fullName>
        <ecNumber evidence="9">1.6.5.11</ecNumber>
    </submittedName>
</protein>
<dbReference type="InterPro" id="IPR003918">
    <property type="entry name" value="NADH_UbQ_OxRdtase"/>
</dbReference>
<dbReference type="GO" id="GO:0015990">
    <property type="term" value="P:electron transport coupled proton transport"/>
    <property type="evidence" value="ECO:0007669"/>
    <property type="project" value="TreeGrafter"/>
</dbReference>
<gene>
    <name evidence="9" type="ORF">FJR48_10375</name>
</gene>
<feature type="transmembrane region" description="Helical" evidence="7">
    <location>
        <begin position="301"/>
        <end position="322"/>
    </location>
</feature>
<keyword evidence="3 6" id="KW-0812">Transmembrane</keyword>
<dbReference type="PRINTS" id="PR01437">
    <property type="entry name" value="NUOXDRDTASE4"/>
</dbReference>
<feature type="transmembrane region" description="Helical" evidence="7">
    <location>
        <begin position="371"/>
        <end position="393"/>
    </location>
</feature>
<name>A0A5P8P324_9BACT</name>
<keyword evidence="5 7" id="KW-0472">Membrane</keyword>
<comment type="similarity">
    <text evidence="2">Belongs to the complex I subunit 4 family.</text>
</comment>
<feature type="transmembrane region" description="Helical" evidence="7">
    <location>
        <begin position="328"/>
        <end position="350"/>
    </location>
</feature>
<dbReference type="Proteomes" id="UP000326944">
    <property type="component" value="Chromosome"/>
</dbReference>
<evidence type="ECO:0000256" key="6">
    <source>
        <dbReference type="RuleBase" id="RU000320"/>
    </source>
</evidence>
<comment type="subcellular location">
    <subcellularLocation>
        <location evidence="1">Endomembrane system</location>
        <topology evidence="1">Multi-pass membrane protein</topology>
    </subcellularLocation>
    <subcellularLocation>
        <location evidence="6">Membrane</location>
        <topology evidence="6">Multi-pass membrane protein</topology>
    </subcellularLocation>
</comment>
<feature type="transmembrane region" description="Helical" evidence="7">
    <location>
        <begin position="161"/>
        <end position="186"/>
    </location>
</feature>
<proteinExistence type="inferred from homology"/>
<evidence type="ECO:0000256" key="5">
    <source>
        <dbReference type="ARBA" id="ARBA00023136"/>
    </source>
</evidence>
<keyword evidence="4 7" id="KW-1133">Transmembrane helix</keyword>
<organism evidence="9 10">
    <name type="scientific">Sulfurimonas lithotrophica</name>
    <dbReference type="NCBI Taxonomy" id="2590022"/>
    <lineage>
        <taxon>Bacteria</taxon>
        <taxon>Pseudomonadati</taxon>
        <taxon>Campylobacterota</taxon>
        <taxon>Epsilonproteobacteria</taxon>
        <taxon>Campylobacterales</taxon>
        <taxon>Sulfurimonadaceae</taxon>
        <taxon>Sulfurimonas</taxon>
    </lineage>
</organism>